<gene>
    <name evidence="1" type="ORF">UT41_C0002G0094</name>
</gene>
<dbReference type="EMBL" id="LBWR01000002">
    <property type="protein sequence ID" value="KKR12320.1"/>
    <property type="molecule type" value="Genomic_DNA"/>
</dbReference>
<organism evidence="1 2">
    <name type="scientific">Candidatus Wolfebacteria bacterium GW2011_GWC2_39_22</name>
    <dbReference type="NCBI Taxonomy" id="1619013"/>
    <lineage>
        <taxon>Bacteria</taxon>
        <taxon>Candidatus Wolfeibacteriota</taxon>
    </lineage>
</organism>
<evidence type="ECO:0000313" key="1">
    <source>
        <dbReference type="EMBL" id="KKR12320.1"/>
    </source>
</evidence>
<dbReference type="AlphaFoldDB" id="A0A0G0QPJ5"/>
<reference evidence="1 2" key="1">
    <citation type="journal article" date="2015" name="Nature">
        <title>rRNA introns, odd ribosomes, and small enigmatic genomes across a large radiation of phyla.</title>
        <authorList>
            <person name="Brown C.T."/>
            <person name="Hug L.A."/>
            <person name="Thomas B.C."/>
            <person name="Sharon I."/>
            <person name="Castelle C.J."/>
            <person name="Singh A."/>
            <person name="Wilkins M.J."/>
            <person name="Williams K.H."/>
            <person name="Banfield J.F."/>
        </authorList>
    </citation>
    <scope>NUCLEOTIDE SEQUENCE [LARGE SCALE GENOMIC DNA]</scope>
</reference>
<name>A0A0G0QPJ5_9BACT</name>
<comment type="caution">
    <text evidence="1">The sequence shown here is derived from an EMBL/GenBank/DDBJ whole genome shotgun (WGS) entry which is preliminary data.</text>
</comment>
<proteinExistence type="predicted"/>
<sequence length="150" mass="17447">MRQRENTHYCFVCGGKFGFTPGRQGEVENEKDNKVTLRNEWGEEVLLRDALRDARLEKYIAQDVRLHEQIAEKAVWQLMLNHAADFEHTAEFVQWCKENGYIVLQRNPMEHHDPIAHANAVVGGADQHMFVSDWLRARAPQGFPYRVTIT</sequence>
<dbReference type="Proteomes" id="UP000034665">
    <property type="component" value="Unassembled WGS sequence"/>
</dbReference>
<accession>A0A0G0QPJ5</accession>
<evidence type="ECO:0000313" key="2">
    <source>
        <dbReference type="Proteomes" id="UP000034665"/>
    </source>
</evidence>
<protein>
    <submittedName>
        <fullName evidence="1">Uncharacterized protein</fullName>
    </submittedName>
</protein>